<dbReference type="EMBL" id="BAAAUX010000002">
    <property type="protein sequence ID" value="GAA2774850.1"/>
    <property type="molecule type" value="Genomic_DNA"/>
</dbReference>
<organism evidence="3 4">
    <name type="scientific">Saccharopolyspora taberi</name>
    <dbReference type="NCBI Taxonomy" id="60895"/>
    <lineage>
        <taxon>Bacteria</taxon>
        <taxon>Bacillati</taxon>
        <taxon>Actinomycetota</taxon>
        <taxon>Actinomycetes</taxon>
        <taxon>Pseudonocardiales</taxon>
        <taxon>Pseudonocardiaceae</taxon>
        <taxon>Saccharopolyspora</taxon>
    </lineage>
</organism>
<dbReference type="InterPro" id="IPR011010">
    <property type="entry name" value="DNA_brk_join_enz"/>
</dbReference>
<protein>
    <recommendedName>
        <fullName evidence="2">Tyr recombinase domain-containing protein</fullName>
    </recommendedName>
</protein>
<name>A0ABN3V1R7_9PSEU</name>
<proteinExistence type="predicted"/>
<comment type="caution">
    <text evidence="3">The sequence shown here is derived from an EMBL/GenBank/DDBJ whole genome shotgun (WGS) entry which is preliminary data.</text>
</comment>
<keyword evidence="1" id="KW-0233">DNA recombination</keyword>
<dbReference type="SUPFAM" id="SSF56349">
    <property type="entry name" value="DNA breaking-rejoining enzymes"/>
    <property type="match status" value="1"/>
</dbReference>
<dbReference type="Pfam" id="PF00589">
    <property type="entry name" value="Phage_integrase"/>
    <property type="match status" value="1"/>
</dbReference>
<feature type="domain" description="Tyr recombinase" evidence="2">
    <location>
        <begin position="1"/>
        <end position="83"/>
    </location>
</feature>
<evidence type="ECO:0000313" key="3">
    <source>
        <dbReference type="EMBL" id="GAA2774850.1"/>
    </source>
</evidence>
<accession>A0ABN3V1R7</accession>
<evidence type="ECO:0000313" key="4">
    <source>
        <dbReference type="Proteomes" id="UP001500979"/>
    </source>
</evidence>
<dbReference type="Proteomes" id="UP001500979">
    <property type="component" value="Unassembled WGS sequence"/>
</dbReference>
<sequence length="95" mass="10281">MFTGERGAPLNPPRGLCWLRVIANDAGLLPIRLHDLRHCAATFALTAGTDIKVVQAMLGHKNQSNTADIYTSVLPEVAFEAAERTAALIPRSSNR</sequence>
<evidence type="ECO:0000256" key="1">
    <source>
        <dbReference type="ARBA" id="ARBA00023172"/>
    </source>
</evidence>
<dbReference type="Gene3D" id="1.10.443.10">
    <property type="entry name" value="Intergrase catalytic core"/>
    <property type="match status" value="1"/>
</dbReference>
<gene>
    <name evidence="3" type="ORF">GCM10010470_03570</name>
</gene>
<dbReference type="PROSITE" id="PS51898">
    <property type="entry name" value="TYR_RECOMBINASE"/>
    <property type="match status" value="1"/>
</dbReference>
<evidence type="ECO:0000259" key="2">
    <source>
        <dbReference type="PROSITE" id="PS51898"/>
    </source>
</evidence>
<reference evidence="3 4" key="1">
    <citation type="journal article" date="2019" name="Int. J. Syst. Evol. Microbiol.">
        <title>The Global Catalogue of Microorganisms (GCM) 10K type strain sequencing project: providing services to taxonomists for standard genome sequencing and annotation.</title>
        <authorList>
            <consortium name="The Broad Institute Genomics Platform"/>
            <consortium name="The Broad Institute Genome Sequencing Center for Infectious Disease"/>
            <person name="Wu L."/>
            <person name="Ma J."/>
        </authorList>
    </citation>
    <scope>NUCLEOTIDE SEQUENCE [LARGE SCALE GENOMIC DNA]</scope>
    <source>
        <strain evidence="3 4">JCM 9383</strain>
    </source>
</reference>
<keyword evidence="4" id="KW-1185">Reference proteome</keyword>
<dbReference type="InterPro" id="IPR002104">
    <property type="entry name" value="Integrase_catalytic"/>
</dbReference>
<dbReference type="InterPro" id="IPR013762">
    <property type="entry name" value="Integrase-like_cat_sf"/>
</dbReference>